<dbReference type="InterPro" id="IPR033469">
    <property type="entry name" value="CYTH-like_dom_sf"/>
</dbReference>
<dbReference type="Proteomes" id="UP000758168">
    <property type="component" value="Unassembled WGS sequence"/>
</dbReference>
<evidence type="ECO:0000256" key="1">
    <source>
        <dbReference type="SAM" id="MobiDB-lite"/>
    </source>
</evidence>
<feature type="region of interest" description="Disordered" evidence="1">
    <location>
        <begin position="479"/>
        <end position="499"/>
    </location>
</feature>
<name>A0ABS4ZA08_9ACTN</name>
<evidence type="ECO:0000313" key="3">
    <source>
        <dbReference type="Proteomes" id="UP000758168"/>
    </source>
</evidence>
<dbReference type="EMBL" id="JAGIOB010000001">
    <property type="protein sequence ID" value="MBP2417615.1"/>
    <property type="molecule type" value="Genomic_DNA"/>
</dbReference>
<keyword evidence="3" id="KW-1185">Reference proteome</keyword>
<dbReference type="RefSeq" id="WP_210056325.1">
    <property type="nucleotide sequence ID" value="NZ_JAGIOB010000001.1"/>
</dbReference>
<feature type="region of interest" description="Disordered" evidence="1">
    <location>
        <begin position="1"/>
        <end position="45"/>
    </location>
</feature>
<organism evidence="2 3">
    <name type="scientific">Microlunatus capsulatus</name>
    <dbReference type="NCBI Taxonomy" id="99117"/>
    <lineage>
        <taxon>Bacteria</taxon>
        <taxon>Bacillati</taxon>
        <taxon>Actinomycetota</taxon>
        <taxon>Actinomycetes</taxon>
        <taxon>Propionibacteriales</taxon>
        <taxon>Propionibacteriaceae</taxon>
        <taxon>Microlunatus</taxon>
    </lineage>
</organism>
<dbReference type="SUPFAM" id="SSF55154">
    <property type="entry name" value="CYTH-like phosphatases"/>
    <property type="match status" value="1"/>
</dbReference>
<sequence length="499" mass="53224">MSRRGRRSDRAGRKGAGAAVEPPAPVAEAGPAPAGRSRPPGQRLFDMPYSAVAPRLVHPDLGLHNLVSRAGHNAAYTIDVTLLDAPDHRLIRSGVLLAHRVLDGRGEWYLTAPDWEPLLPRDRIELMGHSDLPDELADLIRPLRRRAALGPVAALTCDRREFALRDAEGETLALLRDDKVTVRRGGLTTARYREVVVTPVGRGLDEDQTAWLERALTGVGSTVVTRFPRLVARLGAPATGPSDVPEVDPPAPDASFKRFLGQLLGRRLRALVEADLAVRGGDPDAPARVRAAAAVLAAELDGLRVGVDADWLPDLADELGWLVGPDDDPAERVVARLRSQRHLALLDGLVGTARAPRLGERGAAPAAAELDRLLTTAVDDLAAAVGAAGVDGPASAWADVAVRLRRLEALAALAAPVLPARSAEVLRRLRKPRRRLDAVCAGPVDEQAALTAAAALDPAAAFAAGRAWERQVGESRRAREAFRTAAARSTGRLRERTGR</sequence>
<protein>
    <recommendedName>
        <fullName evidence="4">CHAD domain-containing protein</fullName>
    </recommendedName>
</protein>
<evidence type="ECO:0000313" key="2">
    <source>
        <dbReference type="EMBL" id="MBP2417615.1"/>
    </source>
</evidence>
<reference evidence="2 3" key="1">
    <citation type="submission" date="2021-03" db="EMBL/GenBank/DDBJ databases">
        <title>Sequencing the genomes of 1000 actinobacteria strains.</title>
        <authorList>
            <person name="Klenk H.-P."/>
        </authorList>
    </citation>
    <scope>NUCLEOTIDE SEQUENCE [LARGE SCALE GENOMIC DNA]</scope>
    <source>
        <strain evidence="2 3">DSM 12936</strain>
    </source>
</reference>
<accession>A0ABS4ZA08</accession>
<proteinExistence type="predicted"/>
<gene>
    <name evidence="2" type="ORF">JOF54_002537</name>
</gene>
<feature type="compositionally biased region" description="Low complexity" evidence="1">
    <location>
        <begin position="16"/>
        <end position="43"/>
    </location>
</feature>
<comment type="caution">
    <text evidence="2">The sequence shown here is derived from an EMBL/GenBank/DDBJ whole genome shotgun (WGS) entry which is preliminary data.</text>
</comment>
<evidence type="ECO:0008006" key="4">
    <source>
        <dbReference type="Google" id="ProtNLM"/>
    </source>
</evidence>